<gene>
    <name evidence="4" type="ORF">MUN82_08730</name>
</gene>
<dbReference type="EMBL" id="CP095053">
    <property type="protein sequence ID" value="UOR07167.1"/>
    <property type="molecule type" value="Genomic_DNA"/>
</dbReference>
<accession>A0A8T9SZX4</accession>
<evidence type="ECO:0000313" key="5">
    <source>
        <dbReference type="Proteomes" id="UP000829925"/>
    </source>
</evidence>
<keyword evidence="2" id="KW-0175">Coiled coil</keyword>
<dbReference type="Gene3D" id="3.30.2400.10">
    <property type="entry name" value="Major capsid protein gp5"/>
    <property type="match status" value="1"/>
</dbReference>
<dbReference type="InterPro" id="IPR024455">
    <property type="entry name" value="Phage_capsid"/>
</dbReference>
<dbReference type="SUPFAM" id="SSF56563">
    <property type="entry name" value="Major capsid protein gp5"/>
    <property type="match status" value="1"/>
</dbReference>
<protein>
    <submittedName>
        <fullName evidence="4">Phage major capsid protein</fullName>
    </submittedName>
</protein>
<dbReference type="AlphaFoldDB" id="A0A8T9SZX4"/>
<feature type="coiled-coil region" evidence="2">
    <location>
        <begin position="2"/>
        <end position="70"/>
    </location>
</feature>
<dbReference type="Pfam" id="PF05065">
    <property type="entry name" value="Phage_capsid"/>
    <property type="match status" value="1"/>
</dbReference>
<organism evidence="4 5">
    <name type="scientific">Hymenobacter aerilatus</name>
    <dbReference type="NCBI Taxonomy" id="2932251"/>
    <lineage>
        <taxon>Bacteria</taxon>
        <taxon>Pseudomonadati</taxon>
        <taxon>Bacteroidota</taxon>
        <taxon>Cytophagia</taxon>
        <taxon>Cytophagales</taxon>
        <taxon>Hymenobacteraceae</taxon>
        <taxon>Hymenobacter</taxon>
    </lineage>
</organism>
<comment type="subcellular location">
    <subcellularLocation>
        <location evidence="1">Virion</location>
    </subcellularLocation>
</comment>
<keyword evidence="5" id="KW-1185">Reference proteome</keyword>
<evidence type="ECO:0000313" key="4">
    <source>
        <dbReference type="EMBL" id="UOR07167.1"/>
    </source>
</evidence>
<dbReference type="InterPro" id="IPR054612">
    <property type="entry name" value="Phage_capsid-like_C"/>
</dbReference>
<dbReference type="KEGG" id="haei:MUN82_08730"/>
<proteinExistence type="predicted"/>
<feature type="domain" description="Phage capsid-like C-terminal" evidence="3">
    <location>
        <begin position="141"/>
        <end position="403"/>
    </location>
</feature>
<dbReference type="Gene3D" id="3.30.2320.10">
    <property type="entry name" value="hypothetical protein PF0899 domain"/>
    <property type="match status" value="1"/>
</dbReference>
<evidence type="ECO:0000256" key="2">
    <source>
        <dbReference type="SAM" id="Coils"/>
    </source>
</evidence>
<name>A0A8T9SZX4_9BACT</name>
<evidence type="ECO:0000256" key="1">
    <source>
        <dbReference type="ARBA" id="ARBA00004328"/>
    </source>
</evidence>
<dbReference type="NCBIfam" id="TIGR01554">
    <property type="entry name" value="major_cap_HK97"/>
    <property type="match status" value="1"/>
</dbReference>
<reference evidence="4 5" key="1">
    <citation type="submission" date="2022-04" db="EMBL/GenBank/DDBJ databases">
        <title>Hymenobacter sp. isolated from the air.</title>
        <authorList>
            <person name="Won M."/>
            <person name="Lee C.-M."/>
            <person name="Woen H.-Y."/>
            <person name="Kwon S.-W."/>
        </authorList>
    </citation>
    <scope>NUCLEOTIDE SEQUENCE [LARGE SCALE GENOMIC DNA]</scope>
    <source>
        <strain evidence="5">5413 J-13</strain>
    </source>
</reference>
<evidence type="ECO:0000259" key="3">
    <source>
        <dbReference type="Pfam" id="PF05065"/>
    </source>
</evidence>
<dbReference type="Proteomes" id="UP000829925">
    <property type="component" value="Chromosome"/>
</dbReference>
<dbReference type="RefSeq" id="WP_245096713.1">
    <property type="nucleotide sequence ID" value="NZ_CP095053.1"/>
</dbReference>
<sequence length="414" mass="44145">MEQEVKEAAERLKAEAKTAAELAGKQAAEAAVSDVKAAATEAKTLAEEAKSAAEKAAKENNERVDGLEAKMKRNAMNAPFDHNEGLAEAWKAFNDKAPEIKAVKPGSKNSVTIELNAKAAATITTANVTTLGGPASVTQLPGIVTEPRRRGHIRAFMNVGQMSTGSATYLQHTASRNRGAGMVGEGGLKPSSDLGFITKRLDAKKIANTFKITEETVDDIPLLMSTIQQEGVADIEFVEDDQILFGDGLGNNLEGIYTQASAFTGGGVKAEFPNEFDVLRAAVAQLSVEHFLPTLIILSPIDVANMDLEKGEDGHYLVPAALFGTTLPAISGVRIVENTVMPVGEFLIGDFALGAQLFDRTALSVRIYDQNEDDARHNLLLIVIEKRIALKVGYPKAFVKGSFATAKPLIQKAA</sequence>